<evidence type="ECO:0000313" key="7">
    <source>
        <dbReference type="Proteomes" id="UP001175261"/>
    </source>
</evidence>
<protein>
    <recommendedName>
        <fullName evidence="8">Cellular morphogenesis protein</fullName>
    </recommendedName>
</protein>
<keyword evidence="7" id="KW-1185">Reference proteome</keyword>
<evidence type="ECO:0000256" key="2">
    <source>
        <dbReference type="SAM" id="SignalP"/>
    </source>
</evidence>
<accession>A0AA39GSJ4</accession>
<dbReference type="Proteomes" id="UP001175261">
    <property type="component" value="Unassembled WGS sequence"/>
</dbReference>
<feature type="transmembrane region" description="Helical" evidence="1">
    <location>
        <begin position="1162"/>
        <end position="1189"/>
    </location>
</feature>
<proteinExistence type="predicted"/>
<dbReference type="InterPro" id="IPR011043">
    <property type="entry name" value="Gal_Oxase/kelch_b-propeller"/>
</dbReference>
<feature type="chain" id="PRO_5041286618" description="Cellular morphogenesis protein" evidence="2">
    <location>
        <begin position="33"/>
        <end position="1235"/>
    </location>
</feature>
<comment type="caution">
    <text evidence="6">The sequence shown here is derived from an EMBL/GenBank/DDBJ whole genome shotgun (WGS) entry which is preliminary data.</text>
</comment>
<evidence type="ECO:0000256" key="1">
    <source>
        <dbReference type="SAM" id="Phobius"/>
    </source>
</evidence>
<feature type="domain" description="Rax2-like second" evidence="4">
    <location>
        <begin position="232"/>
        <end position="379"/>
    </location>
</feature>
<sequence length="1235" mass="131059">MRLPFRQRPMARQSSWLASSLLLMTASDSARSQSTQFQPVPSANLDFSNLGRIGFAGDFDGISLYEFEGQNGTPLSTNGSESLLAPLPNGALTSIVSTDASIRAMCTFMLSNGEMQGVVIGGNFTSLDGTRSTAIALFNPNSTEITPLDGLEGEVNAIYCDEERDTVYVGGSFRGANSTNAIAWVGTDGWTNLPFAGFNGPVAAITKASNGHIIFGGTFTGLGNASTPSEPDNQAINLSTANISATNSVQGNEFGDPKNIICSDGSDDAGNAWLVQDATPGFWEAEFGFGFEPTKLRLANTHRDGRGTKTFRFTAFPISGIMNFTYVDPATGLNSSCTSECPLSDDPGVDFQDFHFVNRVGMNRFQIAISDWYGSGAGLSGISLFQDDIFAYAISDFNEPSCGVEFPASATASGPWSQAPSAQSNSRYLTAELDGDISSSSASVVFTPSIRESGNYSVNMYTPGCRPDNTCSTRGRVNVTGTMSAGSIDARFSTSLFQTNDFDKYDQIYFGYIQKTSDSFKPSVTLTPLDGQDVSTLTVVAQRVGFTLLNSTGGLNGLFDFDPSQAVINTTDFENSAINKLGASFAQRTGVKALTTNDDIVYIAGNFTSKEHKNIVAITTNGDNDVRSLDGGLNGEVFDMLLEDGSLFVGGEFSNTLTNEVDGMNNVAVYHTGNNTWSALGAGVDGGVSNVVPLRINITEGRPETCIALTGTFKEIKGFGDNKAVSVNGFAIWVPSRENWLQNLGTDAPSYRGILTAALLDLPSNNSIYAGSITSAQIAVNGAATLNDDGLGRFPLKIQAQSSSDEQLSRRDGSLARGNVSGVVTGAFYDENGFNITVLAGHFTAQDSNGTDVQNLVILDGNDNDSIRGLGSDLSADSEFATVAFLDNTMYAGGRISGRINGNDVSGLVSYDIAQRSFGSQPASVTGWNATVSVITVRPDTTQLFVAGSFQRAGSLDCPGLCVYDTVATQWTRAGDDVSGNVTSLLWSSNSRLIVGGSLRANGSNSHFLAIYDAGDRTWTAFPGADDIPGPVEVMTAAADSGDQIWIAGYSQDNNSLYLMKYDGDKWISSDKELDSNTILRGMQVFTLTQNHDETDILEKNQALMLTGSIAIPDFGTAGAAIFNGSHFQPYALVTSSESSGGTIAKIFSQKNDFFSSSVSHLALGFVVLIGLAVALGLMFLLVLAGIILDRLRKRREGYAPAPTSMYDRGSGIRRVPPRELLESLGRGRPGVPHV</sequence>
<dbReference type="InterPro" id="IPR024982">
    <property type="entry name" value="Rax2-like_C"/>
</dbReference>
<dbReference type="EMBL" id="JAPDFR010000001">
    <property type="protein sequence ID" value="KAK0392782.1"/>
    <property type="molecule type" value="Genomic_DNA"/>
</dbReference>
<feature type="domain" description="Rax2-like C-terminal" evidence="3">
    <location>
        <begin position="908"/>
        <end position="1157"/>
    </location>
</feature>
<reference evidence="6" key="1">
    <citation type="submission" date="2022-10" db="EMBL/GenBank/DDBJ databases">
        <title>Determination and structural analysis of whole genome sequence of Sarocladium strictum F4-1.</title>
        <authorList>
            <person name="Hu L."/>
            <person name="Jiang Y."/>
        </authorList>
    </citation>
    <scope>NUCLEOTIDE SEQUENCE</scope>
    <source>
        <strain evidence="6">F4-1</strain>
    </source>
</reference>
<dbReference type="Pfam" id="PF20843">
    <property type="entry name" value="Rax2_3"/>
    <property type="match status" value="1"/>
</dbReference>
<feature type="signal peptide" evidence="2">
    <location>
        <begin position="1"/>
        <end position="32"/>
    </location>
</feature>
<evidence type="ECO:0000259" key="5">
    <source>
        <dbReference type="Pfam" id="PF20843"/>
    </source>
</evidence>
<keyword evidence="1" id="KW-0812">Transmembrane</keyword>
<dbReference type="PANTHER" id="PTHR31778:SF2">
    <property type="entry name" value="BUD SITE SELECTION PROTEIN RAX2"/>
    <property type="match status" value="1"/>
</dbReference>
<dbReference type="Pfam" id="PF20842">
    <property type="entry name" value="Rax2_2"/>
    <property type="match status" value="1"/>
</dbReference>
<evidence type="ECO:0008006" key="8">
    <source>
        <dbReference type="Google" id="ProtNLM"/>
    </source>
</evidence>
<dbReference type="Pfam" id="PF12768">
    <property type="entry name" value="Rax2"/>
    <property type="match status" value="1"/>
</dbReference>
<dbReference type="GO" id="GO:1902929">
    <property type="term" value="C:plasma membrane of growing cell tip"/>
    <property type="evidence" value="ECO:0007669"/>
    <property type="project" value="TreeGrafter"/>
</dbReference>
<dbReference type="SUPFAM" id="SSF50965">
    <property type="entry name" value="Galactose oxidase, central domain"/>
    <property type="match status" value="2"/>
</dbReference>
<dbReference type="PANTHER" id="PTHR31778">
    <property type="entry name" value="BUD SITE SELECTION PROTEIN RAX2"/>
    <property type="match status" value="1"/>
</dbReference>
<evidence type="ECO:0000313" key="6">
    <source>
        <dbReference type="EMBL" id="KAK0392782.1"/>
    </source>
</evidence>
<evidence type="ECO:0000259" key="4">
    <source>
        <dbReference type="Pfam" id="PF20842"/>
    </source>
</evidence>
<evidence type="ECO:0000259" key="3">
    <source>
        <dbReference type="Pfam" id="PF12768"/>
    </source>
</evidence>
<organism evidence="6 7">
    <name type="scientific">Sarocladium strictum</name>
    <name type="common">Black bundle disease fungus</name>
    <name type="synonym">Acremonium strictum</name>
    <dbReference type="NCBI Taxonomy" id="5046"/>
    <lineage>
        <taxon>Eukaryota</taxon>
        <taxon>Fungi</taxon>
        <taxon>Dikarya</taxon>
        <taxon>Ascomycota</taxon>
        <taxon>Pezizomycotina</taxon>
        <taxon>Sordariomycetes</taxon>
        <taxon>Hypocreomycetidae</taxon>
        <taxon>Hypocreales</taxon>
        <taxon>Sarocladiaceae</taxon>
        <taxon>Sarocladium</taxon>
    </lineage>
</organism>
<feature type="domain" description="Rax2-like third" evidence="5">
    <location>
        <begin position="390"/>
        <end position="548"/>
    </location>
</feature>
<dbReference type="AlphaFoldDB" id="A0AA39GSJ4"/>
<dbReference type="InterPro" id="IPR048265">
    <property type="entry name" value="Rax2-like_third"/>
</dbReference>
<dbReference type="InterPro" id="IPR048266">
    <property type="entry name" value="Rax2-like_second"/>
</dbReference>
<gene>
    <name evidence="6" type="ORF">NLU13_2277</name>
</gene>
<dbReference type="InterPro" id="IPR015915">
    <property type="entry name" value="Kelch-typ_b-propeller"/>
</dbReference>
<keyword evidence="2" id="KW-0732">Signal</keyword>
<keyword evidence="1" id="KW-0472">Membrane</keyword>
<keyword evidence="1" id="KW-1133">Transmembrane helix</keyword>
<dbReference type="Gene3D" id="2.120.10.80">
    <property type="entry name" value="Kelch-type beta propeller"/>
    <property type="match status" value="1"/>
</dbReference>
<name>A0AA39GSJ4_SARSR</name>